<dbReference type="InterPro" id="IPR001789">
    <property type="entry name" value="Sig_transdc_resp-reg_receiver"/>
</dbReference>
<dbReference type="PANTHER" id="PTHR44591:SF3">
    <property type="entry name" value="RESPONSE REGULATORY DOMAIN-CONTAINING PROTEIN"/>
    <property type="match status" value="1"/>
</dbReference>
<dbReference type="Gene3D" id="3.40.50.2300">
    <property type="match status" value="1"/>
</dbReference>
<keyword evidence="1 2" id="KW-0597">Phosphoprotein</keyword>
<dbReference type="SMART" id="SM00448">
    <property type="entry name" value="REC"/>
    <property type="match status" value="1"/>
</dbReference>
<feature type="domain" description="Response regulatory" evidence="3">
    <location>
        <begin position="1"/>
        <end position="112"/>
    </location>
</feature>
<accession>A0ABM7WNN4</accession>
<dbReference type="Pfam" id="PF00072">
    <property type="entry name" value="Response_reg"/>
    <property type="match status" value="1"/>
</dbReference>
<evidence type="ECO:0000256" key="2">
    <source>
        <dbReference type="PROSITE-ProRule" id="PRU00169"/>
    </source>
</evidence>
<name>A0ABM7WNN4_9BACT</name>
<dbReference type="InterPro" id="IPR011006">
    <property type="entry name" value="CheY-like_superfamily"/>
</dbReference>
<organism evidence="4 5">
    <name type="scientific">Anaeromyxobacter oryzae</name>
    <dbReference type="NCBI Taxonomy" id="2918170"/>
    <lineage>
        <taxon>Bacteria</taxon>
        <taxon>Pseudomonadati</taxon>
        <taxon>Myxococcota</taxon>
        <taxon>Myxococcia</taxon>
        <taxon>Myxococcales</taxon>
        <taxon>Cystobacterineae</taxon>
        <taxon>Anaeromyxobacteraceae</taxon>
        <taxon>Anaeromyxobacter</taxon>
    </lineage>
</organism>
<dbReference type="EMBL" id="AP025591">
    <property type="protein sequence ID" value="BDG01075.1"/>
    <property type="molecule type" value="Genomic_DNA"/>
</dbReference>
<dbReference type="Proteomes" id="UP001162891">
    <property type="component" value="Chromosome"/>
</dbReference>
<dbReference type="InterPro" id="IPR050595">
    <property type="entry name" value="Bact_response_regulator"/>
</dbReference>
<gene>
    <name evidence="4" type="ORF">AMOR_00710</name>
</gene>
<sequence>MVDDDASIREVVQAVIEVEGYPVVTAADGAEALDRLRGGLRPGVILLDLRMPGMDGRAFRDLQGAEPELAAIPVVILSGDSDAPGVASGLGVEWLLKPVDLDRLLSVVERHCAPPARSADPSASRSLSEG</sequence>
<evidence type="ECO:0000259" key="3">
    <source>
        <dbReference type="PROSITE" id="PS50110"/>
    </source>
</evidence>
<evidence type="ECO:0000313" key="5">
    <source>
        <dbReference type="Proteomes" id="UP001162891"/>
    </source>
</evidence>
<evidence type="ECO:0000256" key="1">
    <source>
        <dbReference type="ARBA" id="ARBA00022553"/>
    </source>
</evidence>
<dbReference type="SUPFAM" id="SSF52172">
    <property type="entry name" value="CheY-like"/>
    <property type="match status" value="1"/>
</dbReference>
<dbReference type="PANTHER" id="PTHR44591">
    <property type="entry name" value="STRESS RESPONSE REGULATOR PROTEIN 1"/>
    <property type="match status" value="1"/>
</dbReference>
<evidence type="ECO:0000313" key="4">
    <source>
        <dbReference type="EMBL" id="BDG01075.1"/>
    </source>
</evidence>
<keyword evidence="5" id="KW-1185">Reference proteome</keyword>
<dbReference type="PROSITE" id="PS50110">
    <property type="entry name" value="RESPONSE_REGULATORY"/>
    <property type="match status" value="1"/>
</dbReference>
<reference evidence="5" key="1">
    <citation type="journal article" date="2022" name="Int. J. Syst. Evol. Microbiol.">
        <title>Anaeromyxobacter oryzae sp. nov., Anaeromyxobacter diazotrophicus sp. nov. and Anaeromyxobacter paludicola sp. nov., isolated from paddy soils.</title>
        <authorList>
            <person name="Itoh H."/>
            <person name="Xu Z."/>
            <person name="Mise K."/>
            <person name="Masuda Y."/>
            <person name="Ushijima N."/>
            <person name="Hayakawa C."/>
            <person name="Shiratori Y."/>
            <person name="Senoo K."/>
        </authorList>
    </citation>
    <scope>NUCLEOTIDE SEQUENCE [LARGE SCALE GENOMIC DNA]</scope>
    <source>
        <strain evidence="5">Red232</strain>
    </source>
</reference>
<protein>
    <recommendedName>
        <fullName evidence="3">Response regulatory domain-containing protein</fullName>
    </recommendedName>
</protein>
<feature type="modified residue" description="4-aspartylphosphate" evidence="2">
    <location>
        <position position="48"/>
    </location>
</feature>
<proteinExistence type="predicted"/>